<dbReference type="GO" id="GO:0005886">
    <property type="term" value="C:plasma membrane"/>
    <property type="evidence" value="ECO:0007669"/>
    <property type="project" value="TreeGrafter"/>
</dbReference>
<dbReference type="EMBL" id="HG937693">
    <property type="protein sequence ID" value="CDP35604.1"/>
    <property type="molecule type" value="Genomic_DNA"/>
</dbReference>
<name>A0A060T474_BLAAD</name>
<accession>A0A060T474</accession>
<reference evidence="3" key="2">
    <citation type="submission" date="2014-06" db="EMBL/GenBank/DDBJ databases">
        <title>The complete genome of Blastobotrys (Arxula) adeninivorans LS3 - a yeast of biotechnological interest.</title>
        <authorList>
            <person name="Kunze G."/>
            <person name="Gaillardin C."/>
            <person name="Czernicka M."/>
            <person name="Durrens P."/>
            <person name="Martin T."/>
            <person name="Boer E."/>
            <person name="Gabaldon T."/>
            <person name="Cruz J."/>
            <person name="Talla E."/>
            <person name="Marck C."/>
            <person name="Goffeau A."/>
            <person name="Barbe V."/>
            <person name="Baret P."/>
            <person name="Baronian K."/>
            <person name="Beier S."/>
            <person name="Bleykasten C."/>
            <person name="Bode R."/>
            <person name="Casaregola S."/>
            <person name="Despons L."/>
            <person name="Fairhead C."/>
            <person name="Giersberg M."/>
            <person name="Gierski P."/>
            <person name="Hahnel U."/>
            <person name="Hartmann A."/>
            <person name="Jankowska D."/>
            <person name="Jubin C."/>
            <person name="Jung P."/>
            <person name="Lafontaine I."/>
            <person name="Leh-Louis V."/>
            <person name="Lemaire M."/>
            <person name="Marcet-Houben M."/>
            <person name="Mascher M."/>
            <person name="Morel G."/>
            <person name="Richard G.-F."/>
            <person name="Riechen J."/>
            <person name="Sacerdot C."/>
            <person name="Sarkar A."/>
            <person name="Savel G."/>
            <person name="Schacherer J."/>
            <person name="Sherman D."/>
            <person name="Straub M.-L."/>
            <person name="Stein N."/>
            <person name="Thierry A."/>
            <person name="Trautwein-Schult A."/>
            <person name="Westhof E."/>
            <person name="Worch S."/>
            <person name="Dujon B."/>
            <person name="Souciet J.-L."/>
            <person name="Wincker P."/>
            <person name="Scholz U."/>
            <person name="Neuveglise N."/>
        </authorList>
    </citation>
    <scope>NUCLEOTIDE SEQUENCE</scope>
    <source>
        <strain evidence="3">LS3</strain>
    </source>
</reference>
<dbReference type="InterPro" id="IPR052809">
    <property type="entry name" value="Actin_polarity_regulatory"/>
</dbReference>
<dbReference type="GO" id="GO:0051666">
    <property type="term" value="P:actin cortical patch localization"/>
    <property type="evidence" value="ECO:0007669"/>
    <property type="project" value="TreeGrafter"/>
</dbReference>
<protein>
    <submittedName>
        <fullName evidence="3">ARAD1C39314p</fullName>
    </submittedName>
</protein>
<dbReference type="InterPro" id="IPR012860">
    <property type="entry name" value="Afi1_N"/>
</dbReference>
<dbReference type="PANTHER" id="PTHR28245">
    <property type="entry name" value="ARF3-INTERACTING PROTEIN 1"/>
    <property type="match status" value="1"/>
</dbReference>
<evidence type="ECO:0000313" key="3">
    <source>
        <dbReference type="EMBL" id="CDP35604.1"/>
    </source>
</evidence>
<dbReference type="AlphaFoldDB" id="A0A060T474"/>
<feature type="compositionally biased region" description="Polar residues" evidence="1">
    <location>
        <begin position="1"/>
        <end position="10"/>
    </location>
</feature>
<proteinExistence type="predicted"/>
<feature type="compositionally biased region" description="Low complexity" evidence="1">
    <location>
        <begin position="21"/>
        <end position="35"/>
    </location>
</feature>
<organism evidence="3">
    <name type="scientific">Blastobotrys adeninivorans</name>
    <name type="common">Yeast</name>
    <name type="synonym">Arxula adeninivorans</name>
    <dbReference type="NCBI Taxonomy" id="409370"/>
    <lineage>
        <taxon>Eukaryota</taxon>
        <taxon>Fungi</taxon>
        <taxon>Dikarya</taxon>
        <taxon>Ascomycota</taxon>
        <taxon>Saccharomycotina</taxon>
        <taxon>Dipodascomycetes</taxon>
        <taxon>Dipodascales</taxon>
        <taxon>Trichomonascaceae</taxon>
        <taxon>Blastobotrys</taxon>
    </lineage>
</organism>
<sequence>MEAVSLNKTSDLPEMLKTGATVESTEVSSLPTSSSQEHDGSSNGVKHAVAPGGAFAYTTDDTPRHVEYVLTADFDIDAGPSMTFQYPVPIQGDHYLMAELMLPDGSHTRQQDWTIFFLYQRKGHQKLEYHISDEAEKQAAKKYYVLNLVNTKYTDNVKRGAMVKSMCIITPHPFFHVFKPLLILALDEYFRNPVAEVLQSLYDALNNIDVSRMPRLSPSERQVLASSENNSLFSEKFEELLSPNDKSSQDATGQPAFYIDLKSQGYVSRIQRDTHFFDTKVDFKGMKIPLKIPMDSFEESVGDFSLIKLISTLSNITQPFSSVHRELTTYGPSTPAVLVLINALLTQKRILFYGVNSPSFDVAEHVLAACSLASGGILRTFNTHAFPYTDLSKVDDLLSSSGYIAGVKNPAFERHPSWWDIIVDLETGTMKISSEIGTPVNSSYKSSPLNAEDAQFVEDLKHMVANHYGESSIRAQCRQYIKRFVRIATNFEESRYGATELWPSVGDKGYLVIPGHGYTWAQDTQRLQDFEIYSPVIEGWRRTRSYQAYKEDQQRAWPKPPKYVVDYEYHLDRLRLQKLSFDESAFIFTTLCTQTRDYDDINHLLSASSGGNLFYLALGLFHRDANVRTMTAKLINRIEYHSAGSVFYKSMSQFQKLAYKRILTEIDQEVEEGQQKH</sequence>
<dbReference type="Pfam" id="PF08616">
    <property type="entry name" value="SPA"/>
    <property type="match status" value="1"/>
</dbReference>
<evidence type="ECO:0000256" key="1">
    <source>
        <dbReference type="SAM" id="MobiDB-lite"/>
    </source>
</evidence>
<dbReference type="PhylomeDB" id="A0A060T474"/>
<evidence type="ECO:0000259" key="2">
    <source>
        <dbReference type="PROSITE" id="PS50211"/>
    </source>
</evidence>
<feature type="domain" description="UDENN" evidence="2">
    <location>
        <begin position="67"/>
        <end position="547"/>
    </location>
</feature>
<gene>
    <name evidence="3" type="ORF">GNLVRS02_ARAD1C39314g</name>
</gene>
<reference evidence="3" key="1">
    <citation type="submission" date="2014-02" db="EMBL/GenBank/DDBJ databases">
        <authorList>
            <person name="Genoscope - CEA"/>
        </authorList>
    </citation>
    <scope>NUCLEOTIDE SEQUENCE</scope>
    <source>
        <strain evidence="3">LS3</strain>
    </source>
</reference>
<dbReference type="PROSITE" id="PS50211">
    <property type="entry name" value="DENN"/>
    <property type="match status" value="1"/>
</dbReference>
<dbReference type="Pfam" id="PF07792">
    <property type="entry name" value="Afi1"/>
    <property type="match status" value="1"/>
</dbReference>
<dbReference type="PANTHER" id="PTHR28245:SF1">
    <property type="entry name" value="ARF3-INTERACTING PROTEIN 1"/>
    <property type="match status" value="1"/>
</dbReference>
<dbReference type="InterPro" id="IPR037516">
    <property type="entry name" value="Tripartite_DENN"/>
</dbReference>
<feature type="region of interest" description="Disordered" evidence="1">
    <location>
        <begin position="1"/>
        <end position="47"/>
    </location>
</feature>